<evidence type="ECO:0000313" key="1">
    <source>
        <dbReference type="EMBL" id="PNY12153.1"/>
    </source>
</evidence>
<name>A0A2K3PA36_TRIPR</name>
<evidence type="ECO:0000313" key="2">
    <source>
        <dbReference type="Proteomes" id="UP000236291"/>
    </source>
</evidence>
<proteinExistence type="predicted"/>
<accession>A0A2K3PA36</accession>
<comment type="caution">
    <text evidence="1">The sequence shown here is derived from an EMBL/GenBank/DDBJ whole genome shotgun (WGS) entry which is preliminary data.</text>
</comment>
<organism evidence="1 2">
    <name type="scientific">Trifolium pratense</name>
    <name type="common">Red clover</name>
    <dbReference type="NCBI Taxonomy" id="57577"/>
    <lineage>
        <taxon>Eukaryota</taxon>
        <taxon>Viridiplantae</taxon>
        <taxon>Streptophyta</taxon>
        <taxon>Embryophyta</taxon>
        <taxon>Tracheophyta</taxon>
        <taxon>Spermatophyta</taxon>
        <taxon>Magnoliopsida</taxon>
        <taxon>eudicotyledons</taxon>
        <taxon>Gunneridae</taxon>
        <taxon>Pentapetalae</taxon>
        <taxon>rosids</taxon>
        <taxon>fabids</taxon>
        <taxon>Fabales</taxon>
        <taxon>Fabaceae</taxon>
        <taxon>Papilionoideae</taxon>
        <taxon>50 kb inversion clade</taxon>
        <taxon>NPAAA clade</taxon>
        <taxon>Hologalegina</taxon>
        <taxon>IRL clade</taxon>
        <taxon>Trifolieae</taxon>
        <taxon>Trifolium</taxon>
    </lineage>
</organism>
<sequence>MGNPGLAMGCSVEYNNKKALRGYEQTRDKEVTGIQWQLPPPGWVRLNTDGTAKVEDGVVGCGGMDIQK</sequence>
<dbReference type="AlphaFoldDB" id="A0A2K3PA36"/>
<dbReference type="Proteomes" id="UP000236291">
    <property type="component" value="Unassembled WGS sequence"/>
</dbReference>
<reference evidence="1 2" key="2">
    <citation type="journal article" date="2017" name="Front. Plant Sci.">
        <title>Gene Classification and Mining of Molecular Markers Useful in Red Clover (Trifolium pratense) Breeding.</title>
        <authorList>
            <person name="Istvanek J."/>
            <person name="Dluhosova J."/>
            <person name="Dluhos P."/>
            <person name="Patkova L."/>
            <person name="Nedelnik J."/>
            <person name="Repkova J."/>
        </authorList>
    </citation>
    <scope>NUCLEOTIDE SEQUENCE [LARGE SCALE GENOMIC DNA]</scope>
    <source>
        <strain evidence="2">cv. Tatra</strain>
        <tissue evidence="1">Young leaves</tissue>
    </source>
</reference>
<dbReference type="EMBL" id="ASHM01005078">
    <property type="protein sequence ID" value="PNY12153.1"/>
    <property type="molecule type" value="Genomic_DNA"/>
</dbReference>
<reference evidence="1 2" key="1">
    <citation type="journal article" date="2014" name="Am. J. Bot.">
        <title>Genome assembly and annotation for red clover (Trifolium pratense; Fabaceae).</title>
        <authorList>
            <person name="Istvanek J."/>
            <person name="Jaros M."/>
            <person name="Krenek A."/>
            <person name="Repkova J."/>
        </authorList>
    </citation>
    <scope>NUCLEOTIDE SEQUENCE [LARGE SCALE GENOMIC DNA]</scope>
    <source>
        <strain evidence="2">cv. Tatra</strain>
        <tissue evidence="1">Young leaves</tissue>
    </source>
</reference>
<gene>
    <name evidence="1" type="ORF">L195_g008777</name>
</gene>
<protein>
    <submittedName>
        <fullName evidence="1">Uncharacterized protein</fullName>
    </submittedName>
</protein>